<dbReference type="Proteomes" id="UP000013523">
    <property type="component" value="Chromosome"/>
</dbReference>
<organism evidence="2 3">
    <name type="scientific">Clostridium pasteurianum BC1</name>
    <dbReference type="NCBI Taxonomy" id="86416"/>
    <lineage>
        <taxon>Bacteria</taxon>
        <taxon>Bacillati</taxon>
        <taxon>Bacillota</taxon>
        <taxon>Clostridia</taxon>
        <taxon>Eubacteriales</taxon>
        <taxon>Clostridiaceae</taxon>
        <taxon>Clostridium</taxon>
    </lineage>
</organism>
<dbReference type="Gene3D" id="3.40.50.1980">
    <property type="entry name" value="Nitrogenase molybdenum iron protein domain"/>
    <property type="match status" value="3"/>
</dbReference>
<dbReference type="EMBL" id="CP003261">
    <property type="protein sequence ID" value="AGK98273.1"/>
    <property type="molecule type" value="Genomic_DNA"/>
</dbReference>
<dbReference type="eggNOG" id="COG2710">
    <property type="taxonomic scope" value="Bacteria"/>
</dbReference>
<sequence length="391" mass="44856">MQPSTACNLFGVYRGAISVKDSYVLLHTTIGCNWGTSIFHMPSRLNDIRQASTVIYNEDVVFGGLKIFKKAIDNVIDMHNPKVLFVISGCVSGVLGEDFEAEIKKYSENREIVYIKAPGFVLNMEEGQIEGIKSMLDLMKYGRKKEKSINLIGLLSDDYMIKADINNIRKMLGDKININSIIPFDTIENIKKVICAELNVVFKGFEAIGDLMEKEFNIPYIIVEYPYGIETSKNFVKKIFSFFNLEYEDTLKEKEQFTMSVLKNVYDYVRHLYSIPCAVFGDALRAAALRSFLEDELGMDVQVYCERGNKDMNEFRELVKNSDASILFGSSFEREIAEEFEISFIRYVYPVFDSISIGNRGYAGFEGVINLVEDLINSFMTMDYRRERQYM</sequence>
<dbReference type="InterPro" id="IPR000510">
    <property type="entry name" value="Nase/OxRdtase_comp1"/>
</dbReference>
<dbReference type="KEGG" id="cpas:Clopa_3483"/>
<keyword evidence="3" id="KW-1185">Reference proteome</keyword>
<dbReference type="Pfam" id="PF00148">
    <property type="entry name" value="Oxidored_nitro"/>
    <property type="match status" value="2"/>
</dbReference>
<name>R4K6T6_CLOPA</name>
<dbReference type="CDD" id="cd00316">
    <property type="entry name" value="Oxidoreductase_nitrogenase"/>
    <property type="match status" value="1"/>
</dbReference>
<evidence type="ECO:0000259" key="1">
    <source>
        <dbReference type="Pfam" id="PF00148"/>
    </source>
</evidence>
<dbReference type="PANTHER" id="PTHR33712:SF7">
    <property type="entry name" value="LIGHT-INDEPENDENT PROTOCHLOROPHYLLIDE REDUCTASE SUBUNIT B"/>
    <property type="match status" value="1"/>
</dbReference>
<dbReference type="RefSeq" id="WP_015616557.1">
    <property type="nucleotide sequence ID" value="NC_021182.1"/>
</dbReference>
<evidence type="ECO:0000313" key="2">
    <source>
        <dbReference type="EMBL" id="AGK98273.1"/>
    </source>
</evidence>
<gene>
    <name evidence="2" type="ORF">Clopa_3483</name>
</gene>
<dbReference type="PANTHER" id="PTHR33712">
    <property type="entry name" value="LIGHT-INDEPENDENT PROTOCHLOROPHYLLIDE REDUCTASE SUBUNIT B"/>
    <property type="match status" value="1"/>
</dbReference>
<dbReference type="PATRIC" id="fig|86416.3.peg.3478"/>
<feature type="domain" description="Nitrogenase/oxidoreductase component 1" evidence="1">
    <location>
        <begin position="309"/>
        <end position="379"/>
    </location>
</feature>
<accession>R4K6T6</accession>
<dbReference type="GO" id="GO:0016491">
    <property type="term" value="F:oxidoreductase activity"/>
    <property type="evidence" value="ECO:0007669"/>
    <property type="project" value="InterPro"/>
</dbReference>
<evidence type="ECO:0000313" key="3">
    <source>
        <dbReference type="Proteomes" id="UP000013523"/>
    </source>
</evidence>
<dbReference type="AlphaFoldDB" id="R4K6T6"/>
<dbReference type="OrthoDB" id="9802175at2"/>
<protein>
    <submittedName>
        <fullName evidence="2">Nitrogenase molybdenum-iron protein, alpha and beta chains</fullName>
    </submittedName>
</protein>
<proteinExistence type="predicted"/>
<dbReference type="InterPro" id="IPR050152">
    <property type="entry name" value="ChlB/BchB/BchZ"/>
</dbReference>
<feature type="domain" description="Nitrogenase/oxidoreductase component 1" evidence="1">
    <location>
        <begin position="7"/>
        <end position="303"/>
    </location>
</feature>
<dbReference type="STRING" id="86416.Clopa_3483"/>
<reference evidence="2 3" key="1">
    <citation type="submission" date="2012-01" db="EMBL/GenBank/DDBJ databases">
        <title>Complete sequence of chromosome of Clostridium pasteurianum BC1.</title>
        <authorList>
            <consortium name="US DOE Joint Genome Institute"/>
            <person name="Lucas S."/>
            <person name="Han J."/>
            <person name="Lapidus A."/>
            <person name="Cheng J.-F."/>
            <person name="Goodwin L."/>
            <person name="Pitluck S."/>
            <person name="Peters L."/>
            <person name="Mikhailova N."/>
            <person name="Teshima H."/>
            <person name="Detter J.C."/>
            <person name="Han C."/>
            <person name="Tapia R."/>
            <person name="Land M."/>
            <person name="Hauser L."/>
            <person name="Kyrpides N."/>
            <person name="Ivanova N."/>
            <person name="Pagani I."/>
            <person name="Dunn J."/>
            <person name="Taghavi S."/>
            <person name="Francis A."/>
            <person name="van der Lelie D."/>
            <person name="Woyke T."/>
        </authorList>
    </citation>
    <scope>NUCLEOTIDE SEQUENCE [LARGE SCALE GENOMIC DNA]</scope>
    <source>
        <strain evidence="2 3">BC1</strain>
    </source>
</reference>
<dbReference type="HOGENOM" id="CLU_025876_4_1_9"/>
<dbReference type="SUPFAM" id="SSF53807">
    <property type="entry name" value="Helical backbone' metal receptor"/>
    <property type="match status" value="1"/>
</dbReference>